<protein>
    <submittedName>
        <fullName evidence="2">Uncharacterized protein</fullName>
    </submittedName>
</protein>
<evidence type="ECO:0000256" key="1">
    <source>
        <dbReference type="SAM" id="Phobius"/>
    </source>
</evidence>
<reference evidence="2 3" key="1">
    <citation type="submission" date="2020-08" db="EMBL/GenBank/DDBJ databases">
        <title>Genomic Encyclopedia of Type Strains, Phase IV (KMG-IV): sequencing the most valuable type-strain genomes for metagenomic binning, comparative biology and taxonomic classification.</title>
        <authorList>
            <person name="Goeker M."/>
        </authorList>
    </citation>
    <scope>NUCLEOTIDE SEQUENCE [LARGE SCALE GENOMIC DNA]</scope>
    <source>
        <strain evidence="2 3">DSM 11590</strain>
    </source>
</reference>
<dbReference type="RefSeq" id="WP_184264905.1">
    <property type="nucleotide sequence ID" value="NZ_JACIIX010000014.1"/>
</dbReference>
<feature type="transmembrane region" description="Helical" evidence="1">
    <location>
        <begin position="44"/>
        <end position="64"/>
    </location>
</feature>
<name>A0A7X0DNX7_NOVIT</name>
<organism evidence="2 3">
    <name type="scientific">Novispirillum itersonii</name>
    <name type="common">Aquaspirillum itersonii</name>
    <dbReference type="NCBI Taxonomy" id="189"/>
    <lineage>
        <taxon>Bacteria</taxon>
        <taxon>Pseudomonadati</taxon>
        <taxon>Pseudomonadota</taxon>
        <taxon>Alphaproteobacteria</taxon>
        <taxon>Rhodospirillales</taxon>
        <taxon>Novispirillaceae</taxon>
        <taxon>Novispirillum</taxon>
    </lineage>
</organism>
<dbReference type="Proteomes" id="UP000544872">
    <property type="component" value="Unassembled WGS sequence"/>
</dbReference>
<keyword evidence="3" id="KW-1185">Reference proteome</keyword>
<dbReference type="AlphaFoldDB" id="A0A7X0DNX7"/>
<feature type="transmembrane region" description="Helical" evidence="1">
    <location>
        <begin position="16"/>
        <end position="38"/>
    </location>
</feature>
<proteinExistence type="predicted"/>
<keyword evidence="1" id="KW-0472">Membrane</keyword>
<dbReference type="EMBL" id="JACIIX010000014">
    <property type="protein sequence ID" value="MBB6211804.1"/>
    <property type="molecule type" value="Genomic_DNA"/>
</dbReference>
<gene>
    <name evidence="2" type="ORF">FHS48_003248</name>
</gene>
<sequence>MKASSAVLILSQKPSVVVGIAPQLFVLAVLSGMIPVALSVVVDIGGGIAMLAGVPMIVGMWAFFWQRSRKDHHIDRVWLVAPRFWFRGRRLVRRPGRYRQLVSGEQRHAG</sequence>
<keyword evidence="1" id="KW-1133">Transmembrane helix</keyword>
<accession>A0A7X0DNX7</accession>
<evidence type="ECO:0000313" key="2">
    <source>
        <dbReference type="EMBL" id="MBB6211804.1"/>
    </source>
</evidence>
<evidence type="ECO:0000313" key="3">
    <source>
        <dbReference type="Proteomes" id="UP000544872"/>
    </source>
</evidence>
<comment type="caution">
    <text evidence="2">The sequence shown here is derived from an EMBL/GenBank/DDBJ whole genome shotgun (WGS) entry which is preliminary data.</text>
</comment>
<keyword evidence="1" id="KW-0812">Transmembrane</keyword>